<dbReference type="Proteomes" id="UP000095765">
    <property type="component" value="Unassembled WGS sequence"/>
</dbReference>
<name>A0A174S334_9FIRM</name>
<gene>
    <name evidence="1" type="ORF">ERS852551_02349</name>
</gene>
<evidence type="ECO:0000313" key="2">
    <source>
        <dbReference type="Proteomes" id="UP000095765"/>
    </source>
</evidence>
<protein>
    <submittedName>
        <fullName evidence="1">Uncharacterized protein</fullName>
    </submittedName>
</protein>
<dbReference type="EMBL" id="CZBE01000016">
    <property type="protein sequence ID" value="CUP90916.1"/>
    <property type="molecule type" value="Genomic_DNA"/>
</dbReference>
<dbReference type="OrthoDB" id="1881595at2"/>
<evidence type="ECO:0000313" key="1">
    <source>
        <dbReference type="EMBL" id="CUP90916.1"/>
    </source>
</evidence>
<organism evidence="1 2">
    <name type="scientific">Anaerotruncus colihominis</name>
    <dbReference type="NCBI Taxonomy" id="169435"/>
    <lineage>
        <taxon>Bacteria</taxon>
        <taxon>Bacillati</taxon>
        <taxon>Bacillota</taxon>
        <taxon>Clostridia</taxon>
        <taxon>Eubacteriales</taxon>
        <taxon>Oscillospiraceae</taxon>
        <taxon>Anaerotruncus</taxon>
    </lineage>
</organism>
<accession>A0A174S334</accession>
<dbReference type="AlphaFoldDB" id="A0A174S334"/>
<reference evidence="1 2" key="1">
    <citation type="submission" date="2015-09" db="EMBL/GenBank/DDBJ databases">
        <authorList>
            <consortium name="Pathogen Informatics"/>
        </authorList>
    </citation>
    <scope>NUCLEOTIDE SEQUENCE [LARGE SCALE GENOMIC DNA]</scope>
    <source>
        <strain evidence="1 2">2789STDY5834939</strain>
    </source>
</reference>
<dbReference type="RefSeq" id="WP_055245459.1">
    <property type="nucleotide sequence ID" value="NZ_CABIWA010000018.1"/>
</dbReference>
<proteinExistence type="predicted"/>
<sequence length="342" mass="37463">MVRLKYRLLPELSVDGILPLAVALIDYQDILDAGIDMPAACQAVANCIDGPVAINIIDLDAVTTTSDGIMIPSAIRSMAAADRGKIHPEFGYIPMAEIPHTDEIFAREPHLRQWDINYPGRRLFRGPDVADKAVPVHNVVITGRACNNNSGTEMMHLVTMGEILMPYVGQHVIMTGEGRLLAGESGEHISVGIGMTVAEKFGRVFSTYRYRAGDTAHGSGEQAKTLKRDIPCIVADKRTHAEFVIRALKAGMVPGRDIGCSPVNLSIARALRLPMDLDNITARAWAELQSVDITRQWLEMPVPKLTEEDVLENADEILPGVVNPRKYDVNDVVFTCFAEVGR</sequence>